<protein>
    <submittedName>
        <fullName evidence="2">Uncharacterized protein</fullName>
    </submittedName>
</protein>
<comment type="caution">
    <text evidence="2">The sequence shown here is derived from an EMBL/GenBank/DDBJ whole genome shotgun (WGS) entry which is preliminary data.</text>
</comment>
<feature type="compositionally biased region" description="Polar residues" evidence="1">
    <location>
        <begin position="166"/>
        <end position="177"/>
    </location>
</feature>
<evidence type="ECO:0000256" key="1">
    <source>
        <dbReference type="SAM" id="MobiDB-lite"/>
    </source>
</evidence>
<organism evidence="2 3">
    <name type="scientific">Puccinia coronata f. sp. avenae</name>
    <dbReference type="NCBI Taxonomy" id="200324"/>
    <lineage>
        <taxon>Eukaryota</taxon>
        <taxon>Fungi</taxon>
        <taxon>Dikarya</taxon>
        <taxon>Basidiomycota</taxon>
        <taxon>Pucciniomycotina</taxon>
        <taxon>Pucciniomycetes</taxon>
        <taxon>Pucciniales</taxon>
        <taxon>Pucciniaceae</taxon>
        <taxon>Puccinia</taxon>
    </lineage>
</organism>
<feature type="compositionally biased region" description="Basic and acidic residues" evidence="1">
    <location>
        <begin position="256"/>
        <end position="267"/>
    </location>
</feature>
<dbReference type="Proteomes" id="UP000235392">
    <property type="component" value="Unassembled WGS sequence"/>
</dbReference>
<dbReference type="EMBL" id="PGCI01000785">
    <property type="protein sequence ID" value="PLW15916.1"/>
    <property type="molecule type" value="Genomic_DNA"/>
</dbReference>
<reference evidence="2 3" key="1">
    <citation type="submission" date="2017-11" db="EMBL/GenBank/DDBJ databases">
        <title>De novo assembly and phasing of dikaryotic genomes from two isolates of Puccinia coronata f. sp. avenae, the causal agent of oat crown rust.</title>
        <authorList>
            <person name="Miller M.E."/>
            <person name="Zhang Y."/>
            <person name="Omidvar V."/>
            <person name="Sperschneider J."/>
            <person name="Schwessinger B."/>
            <person name="Raley C."/>
            <person name="Palmer J.M."/>
            <person name="Garnica D."/>
            <person name="Upadhyaya N."/>
            <person name="Rathjen J."/>
            <person name="Taylor J.M."/>
            <person name="Park R.F."/>
            <person name="Dodds P.N."/>
            <person name="Hirsch C.D."/>
            <person name="Kianian S.F."/>
            <person name="Figueroa M."/>
        </authorList>
    </citation>
    <scope>NUCLEOTIDE SEQUENCE [LARGE SCALE GENOMIC DNA]</scope>
    <source>
        <strain evidence="2">12SD80</strain>
    </source>
</reference>
<feature type="region of interest" description="Disordered" evidence="1">
    <location>
        <begin position="157"/>
        <end position="273"/>
    </location>
</feature>
<accession>A0A2N5SRS1</accession>
<gene>
    <name evidence="2" type="ORF">PCASD_19866</name>
</gene>
<evidence type="ECO:0000313" key="3">
    <source>
        <dbReference type="Proteomes" id="UP000235392"/>
    </source>
</evidence>
<name>A0A2N5SRS1_9BASI</name>
<evidence type="ECO:0000313" key="2">
    <source>
        <dbReference type="EMBL" id="PLW15916.1"/>
    </source>
</evidence>
<dbReference type="AlphaFoldDB" id="A0A2N5SRS1"/>
<proteinExistence type="predicted"/>
<sequence length="561" mass="62972">MILNQSQLNKTNPIRLLLILHGREEEDQNAYHVALSSSEPGHAYLKNFTKSFAMSKALNRKRKQLFPRDLSEDGTRTYSNLERPRDRWSGRLPSLNQGSDHIAGVQSQWAASLLLIVAGVFITRFGAGMDWESCEDGGHFCFDNWSGEEHQKLLQGIPHFIPPSSPSYHPQPTSPGHSSLEEVPNPGLSDRERVPADPGPPSCPHIDHPVLISNTPVHSFQPHPANSVADEDAAFKDSPSGSSLPDHLDAASSETRSPERHLEDRQRKIPKIGKPKQSLLDCIQMHEREEDIYRLVFDKDVFTWPSCDAKTFLERRGLIEGMIEKRAAEGHSDPPVLVIKGPDSALFADYFVANPASTDNPKAPRPAGAASAALIPFFRYTKHWMAVYERRLGIDFEASKVWITNTFRKPPANADLVFKMNQNFVAYIFFIDTIISILSHAGGVEIDRMQAFRSAVHCFDTVTRDMIQDTDFLGKIKSMGGLWKYVSYWITHDPQYHSRLIVADASSKGSVIWQTTFNFIFAYSVDVLNQRAASYFPNLPILLTRRGSSKAFISFPSQDSP</sequence>
<feature type="region of interest" description="Disordered" evidence="1">
    <location>
        <begin position="71"/>
        <end position="92"/>
    </location>
</feature>